<dbReference type="AlphaFoldDB" id="A0A1Q9YLT2"/>
<evidence type="ECO:0000259" key="6">
    <source>
        <dbReference type="Pfam" id="PF01869"/>
    </source>
</evidence>
<dbReference type="InterPro" id="IPR043129">
    <property type="entry name" value="ATPase_NBD"/>
</dbReference>
<comment type="caution">
    <text evidence="8">The sequence shown here is derived from an EMBL/GenBank/DDBJ whole genome shotgun (WGS) entry which is preliminary data.</text>
</comment>
<evidence type="ECO:0000256" key="5">
    <source>
        <dbReference type="SAM" id="MobiDB-lite"/>
    </source>
</evidence>
<dbReference type="PANTHER" id="PTHR32329">
    <property type="entry name" value="BIFUNCTIONAL PROTEIN [INCLUDES 2-HYDROXYACYL-COA DEHYDRATASE (N-TER) AND ITS ACTIVATOR DOMAIN (C_TERM)-RELATED"/>
    <property type="match status" value="1"/>
</dbReference>
<evidence type="ECO:0000313" key="9">
    <source>
        <dbReference type="Proteomes" id="UP000186758"/>
    </source>
</evidence>
<evidence type="ECO:0000259" key="7">
    <source>
        <dbReference type="Pfam" id="PF09989"/>
    </source>
</evidence>
<protein>
    <recommendedName>
        <fullName evidence="10">2-hydroxyglutaryl-CoA dehydratase</fullName>
    </recommendedName>
</protein>
<feature type="region of interest" description="Disordered" evidence="5">
    <location>
        <begin position="966"/>
        <end position="997"/>
    </location>
</feature>
<keyword evidence="4" id="KW-0411">Iron-sulfur</keyword>
<dbReference type="SUPFAM" id="SSF53067">
    <property type="entry name" value="Actin-like ATPase domain"/>
    <property type="match status" value="2"/>
</dbReference>
<organism evidence="8 9">
    <name type="scientific">Faecalibaculum rodentium</name>
    <dbReference type="NCBI Taxonomy" id="1702221"/>
    <lineage>
        <taxon>Bacteria</taxon>
        <taxon>Bacillati</taxon>
        <taxon>Bacillota</taxon>
        <taxon>Erysipelotrichia</taxon>
        <taxon>Erysipelotrichales</taxon>
        <taxon>Erysipelotrichaceae</taxon>
        <taxon>Faecalibaculum</taxon>
    </lineage>
</organism>
<dbReference type="Pfam" id="PF09989">
    <property type="entry name" value="DUF2229"/>
    <property type="match status" value="1"/>
</dbReference>
<evidence type="ECO:0000256" key="2">
    <source>
        <dbReference type="ARBA" id="ARBA00022723"/>
    </source>
</evidence>
<dbReference type="EMBL" id="MPJZ01000042">
    <property type="protein sequence ID" value="OLU45885.1"/>
    <property type="molecule type" value="Genomic_DNA"/>
</dbReference>
<dbReference type="Pfam" id="PF01869">
    <property type="entry name" value="BcrAD_BadFG"/>
    <property type="match status" value="2"/>
</dbReference>
<dbReference type="NCBIfam" id="TIGR00241">
    <property type="entry name" value="CoA_E_activ"/>
    <property type="match status" value="1"/>
</dbReference>
<feature type="domain" description="ATPase BadF/BadG/BcrA/BcrD type" evidence="6">
    <location>
        <begin position="312"/>
        <end position="565"/>
    </location>
</feature>
<dbReference type="GO" id="GO:0046872">
    <property type="term" value="F:metal ion binding"/>
    <property type="evidence" value="ECO:0007669"/>
    <property type="project" value="UniProtKB-KW"/>
</dbReference>
<dbReference type="RefSeq" id="WP_075884988.1">
    <property type="nucleotide sequence ID" value="NZ_MPJZ01000042.1"/>
</dbReference>
<dbReference type="PANTHER" id="PTHR32329:SF4">
    <property type="entry name" value="ACTIVATOR OF 2-HYDROXYACYL-COA DEHYDRATASE"/>
    <property type="match status" value="1"/>
</dbReference>
<evidence type="ECO:0000313" key="8">
    <source>
        <dbReference type="EMBL" id="OLU45885.1"/>
    </source>
</evidence>
<comment type="cofactor">
    <cofactor evidence="1">
        <name>[4Fe-4S] cluster</name>
        <dbReference type="ChEBI" id="CHEBI:49883"/>
    </cofactor>
</comment>
<keyword evidence="3" id="KW-0408">Iron</keyword>
<evidence type="ECO:0008006" key="10">
    <source>
        <dbReference type="Google" id="ProtNLM"/>
    </source>
</evidence>
<gene>
    <name evidence="8" type="ORF">BO223_03795</name>
</gene>
<dbReference type="Proteomes" id="UP000186758">
    <property type="component" value="Unassembled WGS sequence"/>
</dbReference>
<evidence type="ECO:0000256" key="4">
    <source>
        <dbReference type="ARBA" id="ARBA00023014"/>
    </source>
</evidence>
<dbReference type="CDD" id="cd24035">
    <property type="entry name" value="ASKHA_NBD_O66634-like_rpt2"/>
    <property type="match status" value="1"/>
</dbReference>
<dbReference type="InterPro" id="IPR018709">
    <property type="entry name" value="CoA_activase_DUF2229"/>
</dbReference>
<reference evidence="8 9" key="1">
    <citation type="submission" date="2016-11" db="EMBL/GenBank/DDBJ databases">
        <title>Description of two novel members of the family Erysipelotrichaceae: Ileibacterium lipovorans gen. nov., sp. nov. and Dubosiella newyorkensis, gen. nov., sp. nov.</title>
        <authorList>
            <person name="Cox L.M."/>
            <person name="Sohn J."/>
            <person name="Tyrrell K.L."/>
            <person name="Citron D.M."/>
            <person name="Lawson P.A."/>
            <person name="Patel N.B."/>
            <person name="Iizumi T."/>
            <person name="Perez-Perez G.I."/>
            <person name="Goldstein E.J."/>
            <person name="Blaser M.J."/>
        </authorList>
    </citation>
    <scope>NUCLEOTIDE SEQUENCE [LARGE SCALE GENOMIC DNA]</scope>
    <source>
        <strain evidence="8 9">NYU-BL-K8</strain>
    </source>
</reference>
<dbReference type="InterPro" id="IPR002731">
    <property type="entry name" value="ATPase_BadF"/>
</dbReference>
<sequence>MHRIGLDIGSTTIKTVVLDETGHVCHTQYERHFSRIAEKAREVLLALGKKFPGKHRLCISGSAGIGLSEQLGIPFAQEVFATRTAVTTLRPDADVVIELGGEDAKILFLTGGTDFCMNGSCAGGTGAFIDQMATLLQISQDEMNALAMNHEKLYPVASRCGVFAKSDIQPLLNQGATKEDISASIFQAVVSQTIAGLAHGRPIAGNVVYLGGPLTFFSMLRDTFDRNLHLEGTCPPLSLYYVAYGAALLAADEAFDLGKLADRIPDLAGWQSYDSLRPLFRDRRERIAFEDRYGQDLPEPLACTDERVSFFIGIDAGSTTTKCAALREDGTIAFYRYLPSGGQPVSHVRDFLLELYDRYPGCRILGSAATGYGEDIIRSAFGVDLGVVETVAHYTAAKAYDPDVDFIIDIGGQDIKCFRIRNGAIDQIFLNEACSSGCGSFLQTFAQTLGYDMETFCDHALKGTRPVDLGSRCTVFMNSSVKQAQKDGAAMEDIAAGLAVSVVKNALYKVIRLKQGQKLGDHIIVQGGTFLNDAVLRAFELELGMPVTRPAAAGLMGAVGAALYAREQGLTSSTLRTRDQVLALQHTVRPTVCQGCANHCRLTVNVFDGGKVCVAGNRCEKPVRHASARSGHNLYEYKRQQLARFASRKGRRKTIGIPLVLNMYELLPFWHTLFTALDFGVEISGFSSLSMYHKGQGKIRSDTVCYPAKLAHGHIQALKDRGVQDIFYPCLSYNVDEDKSENHYNCPVVAYYPESIQSTLPQEKLLMPYLGIHRRKDFAKHFWKFLKEEVDDTVRLREVQKAVSAAYDALDGYMEDIRNQADVWLQEARQTGQEIVVLCGRPYHADPEVIHGIDQYIASTGRLVLSEDSVFHHTDQARTDVLNQWTYHARLYSAAQWVAAQQDPKIQLVQMVSFGCGVDAITGDEVRAILESAGCLYTQVKIDEITNLGAVKIRLRSLFAAAKGRQKQTDSRTGSGPAVLTETGQMADQSDRPGEIA</sequence>
<feature type="domain" description="ATPase BadF/BadG/BcrA/BcrD type" evidence="6">
    <location>
        <begin position="4"/>
        <end position="250"/>
    </location>
</feature>
<accession>A0A1Q9YLT2</accession>
<evidence type="ECO:0000256" key="3">
    <source>
        <dbReference type="ARBA" id="ARBA00023004"/>
    </source>
</evidence>
<feature type="domain" description="DUF2229" evidence="7">
    <location>
        <begin position="654"/>
        <end position="870"/>
    </location>
</feature>
<name>A0A1Q9YLT2_9FIRM</name>
<dbReference type="CDD" id="cd24034">
    <property type="entry name" value="ASKHA_NBD_O66634-like_rpt1"/>
    <property type="match status" value="1"/>
</dbReference>
<keyword evidence="2" id="KW-0479">Metal-binding</keyword>
<dbReference type="InterPro" id="IPR008275">
    <property type="entry name" value="CoA_E_activase_dom"/>
</dbReference>
<evidence type="ECO:0000256" key="1">
    <source>
        <dbReference type="ARBA" id="ARBA00001966"/>
    </source>
</evidence>
<dbReference type="GO" id="GO:0051536">
    <property type="term" value="F:iron-sulfur cluster binding"/>
    <property type="evidence" value="ECO:0007669"/>
    <property type="project" value="UniProtKB-KW"/>
</dbReference>
<proteinExistence type="predicted"/>
<dbReference type="Gene3D" id="3.30.420.40">
    <property type="match status" value="4"/>
</dbReference>
<dbReference type="InterPro" id="IPR051805">
    <property type="entry name" value="Dehydratase_Activator_Redct"/>
</dbReference>